<accession>A0A8J7KML3</accession>
<proteinExistence type="predicted"/>
<evidence type="ECO:0000313" key="1">
    <source>
        <dbReference type="EMBL" id="MBG6139281.1"/>
    </source>
</evidence>
<dbReference type="Proteomes" id="UP000622552">
    <property type="component" value="Unassembled WGS sequence"/>
</dbReference>
<name>A0A8J7KML3_9ACTN</name>
<sequence length="124" mass="13174">MATLVVAPAAETPAPSNGELLAEAARLLPKWDTVPAMVTGVDLSELVEFVALGFHVERQAAEAHARGAVISLGRFLLPRLAGRCLLLDCDPDTINRWAARLRADVLAAYMLAAARHYGGSGVTR</sequence>
<organism evidence="1 2">
    <name type="scientific">Longispora fulva</name>
    <dbReference type="NCBI Taxonomy" id="619741"/>
    <lineage>
        <taxon>Bacteria</taxon>
        <taxon>Bacillati</taxon>
        <taxon>Actinomycetota</taxon>
        <taxon>Actinomycetes</taxon>
        <taxon>Micromonosporales</taxon>
        <taxon>Micromonosporaceae</taxon>
        <taxon>Longispora</taxon>
    </lineage>
</organism>
<comment type="caution">
    <text evidence="1">The sequence shown here is derived from an EMBL/GenBank/DDBJ whole genome shotgun (WGS) entry which is preliminary data.</text>
</comment>
<dbReference type="AlphaFoldDB" id="A0A8J7KML3"/>
<keyword evidence="2" id="KW-1185">Reference proteome</keyword>
<dbReference type="RefSeq" id="WP_203787508.1">
    <property type="nucleotide sequence ID" value="NZ_BONS01000012.1"/>
</dbReference>
<dbReference type="EMBL" id="JADOUF010000001">
    <property type="protein sequence ID" value="MBG6139281.1"/>
    <property type="molecule type" value="Genomic_DNA"/>
</dbReference>
<gene>
    <name evidence="1" type="ORF">IW245_005475</name>
</gene>
<protein>
    <submittedName>
        <fullName evidence="1">Uncharacterized protein</fullName>
    </submittedName>
</protein>
<evidence type="ECO:0000313" key="2">
    <source>
        <dbReference type="Proteomes" id="UP000622552"/>
    </source>
</evidence>
<reference evidence="1" key="1">
    <citation type="submission" date="2020-11" db="EMBL/GenBank/DDBJ databases">
        <title>Sequencing the genomes of 1000 actinobacteria strains.</title>
        <authorList>
            <person name="Klenk H.-P."/>
        </authorList>
    </citation>
    <scope>NUCLEOTIDE SEQUENCE</scope>
    <source>
        <strain evidence="1">DSM 45356</strain>
    </source>
</reference>